<dbReference type="Gene3D" id="3.40.470.10">
    <property type="entry name" value="Uracil-DNA glycosylase-like domain"/>
    <property type="match status" value="1"/>
</dbReference>
<keyword evidence="3" id="KW-0651">Protein splicing</keyword>
<dbReference type="Pfam" id="PF00476">
    <property type="entry name" value="DNA_pol_A"/>
    <property type="match status" value="1"/>
</dbReference>
<organism evidence="5">
    <name type="scientific">viral metagenome</name>
    <dbReference type="NCBI Taxonomy" id="1070528"/>
    <lineage>
        <taxon>unclassified sequences</taxon>
        <taxon>metagenomes</taxon>
        <taxon>organismal metagenomes</taxon>
    </lineage>
</organism>
<dbReference type="InterPro" id="IPR027434">
    <property type="entry name" value="Homing_endonucl"/>
</dbReference>
<reference evidence="5" key="1">
    <citation type="submission" date="2020-03" db="EMBL/GenBank/DDBJ databases">
        <title>The deep terrestrial virosphere.</title>
        <authorList>
            <person name="Holmfeldt K."/>
            <person name="Nilsson E."/>
            <person name="Simone D."/>
            <person name="Lopez-Fernandez M."/>
            <person name="Wu X."/>
            <person name="de Brujin I."/>
            <person name="Lundin D."/>
            <person name="Andersson A."/>
            <person name="Bertilsson S."/>
            <person name="Dopson M."/>
        </authorList>
    </citation>
    <scope>NUCLEOTIDE SEQUENCE</scope>
    <source>
        <strain evidence="5">MM171B01268</strain>
    </source>
</reference>
<evidence type="ECO:0000256" key="2">
    <source>
        <dbReference type="ARBA" id="ARBA00022813"/>
    </source>
</evidence>
<dbReference type="Gene3D" id="3.30.420.10">
    <property type="entry name" value="Ribonuclease H-like superfamily/Ribonuclease H"/>
    <property type="match status" value="1"/>
</dbReference>
<dbReference type="InterPro" id="IPR036397">
    <property type="entry name" value="RNaseH_sf"/>
</dbReference>
<dbReference type="InterPro" id="IPR001098">
    <property type="entry name" value="DNA-dir_DNA_pol_A_palm_dom"/>
</dbReference>
<dbReference type="GO" id="GO:0004519">
    <property type="term" value="F:endonuclease activity"/>
    <property type="evidence" value="ECO:0007669"/>
    <property type="project" value="InterPro"/>
</dbReference>
<evidence type="ECO:0000313" key="5">
    <source>
        <dbReference type="EMBL" id="QJB02446.1"/>
    </source>
</evidence>
<dbReference type="AlphaFoldDB" id="A0A6M3MB67"/>
<dbReference type="Gene3D" id="2.170.16.10">
    <property type="entry name" value="Hedgehog/Intein (Hint) domain"/>
    <property type="match status" value="1"/>
</dbReference>
<keyword evidence="1" id="KW-0235">DNA replication</keyword>
<dbReference type="InterPro" id="IPR012337">
    <property type="entry name" value="RNaseH-like_sf"/>
</dbReference>
<dbReference type="EMBL" id="MT143784">
    <property type="protein sequence ID" value="QJB02446.1"/>
    <property type="molecule type" value="Genomic_DNA"/>
</dbReference>
<dbReference type="Gene3D" id="1.10.150.20">
    <property type="entry name" value="5' to 3' exonuclease, C-terminal subdomain"/>
    <property type="match status" value="1"/>
</dbReference>
<dbReference type="PROSITE" id="PS50819">
    <property type="entry name" value="INTEIN_ENDONUCLEASE"/>
    <property type="match status" value="1"/>
</dbReference>
<dbReference type="Gene3D" id="3.30.70.370">
    <property type="match status" value="1"/>
</dbReference>
<dbReference type="SUPFAM" id="SSF51294">
    <property type="entry name" value="Hedgehog/intein (Hint) domain"/>
    <property type="match status" value="1"/>
</dbReference>
<keyword evidence="2" id="KW-0068">Autocatalytic cleavage</keyword>
<dbReference type="GO" id="GO:0003887">
    <property type="term" value="F:DNA-directed DNA polymerase activity"/>
    <property type="evidence" value="ECO:0007669"/>
    <property type="project" value="InterPro"/>
</dbReference>
<dbReference type="InterPro" id="IPR003587">
    <property type="entry name" value="Hint_dom_N"/>
</dbReference>
<dbReference type="InterPro" id="IPR002298">
    <property type="entry name" value="DNA_polymerase_A"/>
</dbReference>
<dbReference type="Pfam" id="PF03167">
    <property type="entry name" value="UDG"/>
    <property type="match status" value="1"/>
</dbReference>
<evidence type="ECO:0000259" key="4">
    <source>
        <dbReference type="PROSITE" id="PS50819"/>
    </source>
</evidence>
<accession>A0A6M3MB67</accession>
<evidence type="ECO:0000256" key="3">
    <source>
        <dbReference type="ARBA" id="ARBA00023000"/>
    </source>
</evidence>
<dbReference type="GO" id="GO:0006261">
    <property type="term" value="P:DNA-templated DNA replication"/>
    <property type="evidence" value="ECO:0007669"/>
    <property type="project" value="InterPro"/>
</dbReference>
<dbReference type="PANTHER" id="PTHR10133">
    <property type="entry name" value="DNA POLYMERASE I"/>
    <property type="match status" value="1"/>
</dbReference>
<dbReference type="Gene3D" id="3.10.28.10">
    <property type="entry name" value="Homing endonucleases"/>
    <property type="match status" value="1"/>
</dbReference>
<evidence type="ECO:0000256" key="1">
    <source>
        <dbReference type="ARBA" id="ARBA00022705"/>
    </source>
</evidence>
<dbReference type="InterPro" id="IPR036895">
    <property type="entry name" value="Uracil-DNA_glycosylase-like_sf"/>
</dbReference>
<dbReference type="InterPro" id="IPR004042">
    <property type="entry name" value="Intein_endonuc_central"/>
</dbReference>
<dbReference type="SMART" id="SM00306">
    <property type="entry name" value="HintN"/>
    <property type="match status" value="1"/>
</dbReference>
<dbReference type="InterPro" id="IPR006141">
    <property type="entry name" value="Intein_N"/>
</dbReference>
<protein>
    <submittedName>
        <fullName evidence="5">Putative DNA polymerase</fullName>
    </submittedName>
</protein>
<name>A0A6M3MB67_9ZZZZ</name>
<gene>
    <name evidence="5" type="ORF">MM171B01268_0004</name>
</gene>
<dbReference type="InterPro" id="IPR043502">
    <property type="entry name" value="DNA/RNA_pol_sf"/>
</dbReference>
<proteinExistence type="predicted"/>
<dbReference type="GO" id="GO:0003677">
    <property type="term" value="F:DNA binding"/>
    <property type="evidence" value="ECO:0007669"/>
    <property type="project" value="InterPro"/>
</dbReference>
<dbReference type="SUPFAM" id="SSF53098">
    <property type="entry name" value="Ribonuclease H-like"/>
    <property type="match status" value="1"/>
</dbReference>
<feature type="domain" description="DOD-type homing endonuclease" evidence="4">
    <location>
        <begin position="169"/>
        <end position="300"/>
    </location>
</feature>
<dbReference type="PROSITE" id="PS50817">
    <property type="entry name" value="INTEIN_N_TER"/>
    <property type="match status" value="1"/>
</dbReference>
<dbReference type="GO" id="GO:0016539">
    <property type="term" value="P:intein-mediated protein splicing"/>
    <property type="evidence" value="ECO:0007669"/>
    <property type="project" value="InterPro"/>
</dbReference>
<dbReference type="SUPFAM" id="SSF52141">
    <property type="entry name" value="Uracil-DNA glycosylase-like"/>
    <property type="match status" value="2"/>
</dbReference>
<dbReference type="SUPFAM" id="SSF56672">
    <property type="entry name" value="DNA/RNA polymerases"/>
    <property type="match status" value="1"/>
</dbReference>
<dbReference type="InterPro" id="IPR005122">
    <property type="entry name" value="Uracil-DNA_glycosylase-like"/>
</dbReference>
<dbReference type="PANTHER" id="PTHR10133:SF27">
    <property type="entry name" value="DNA POLYMERASE NU"/>
    <property type="match status" value="1"/>
</dbReference>
<dbReference type="SMART" id="SM00482">
    <property type="entry name" value="POLAc"/>
    <property type="match status" value="1"/>
</dbReference>
<dbReference type="SUPFAM" id="SSF55608">
    <property type="entry name" value="Homing endonucleases"/>
    <property type="match status" value="1"/>
</dbReference>
<dbReference type="Gene3D" id="1.20.1060.10">
    <property type="entry name" value="Taq DNA Polymerase, Chain T, domain 4"/>
    <property type="match status" value="1"/>
</dbReference>
<dbReference type="GO" id="GO:0006302">
    <property type="term" value="P:double-strand break repair"/>
    <property type="evidence" value="ECO:0007669"/>
    <property type="project" value="TreeGrafter"/>
</dbReference>
<dbReference type="InterPro" id="IPR036844">
    <property type="entry name" value="Hint_dom_sf"/>
</dbReference>
<sequence length="1123" mass="129420">MINYEVQVPGYGPIDSPILLFGEAPAKNEVFEGKPFVGCYDSETEVLTTRGWLKSDEIQKNDLFYTLNLLTEEIQTSEAVEIIRTTYSGAMYKVRTNQVDLLVTPDHQMVVKPIVKNLPKAFSPLRLMLALDVFGKQMHYKKNGIWKGEDAKFIRIGDKKYKIEAFLYYIGFYIAEGWMRKNPRSKSEESEICVSQKSTEIAGKVLAALNEMQEQYKIWVRDENSMGTIVLHSESLAEYLKPLGDTYTKYIPHHLLNLSSRLLEYLLEGLMDGDGCDRHYYTVSSRLRDDFQELCLKVGKSARYSSRMRSSVLKDGRSIIATTPCYELGINTSQNSPRVSAKRAKRDESIIFEEQWIKYNGPIWCVSLKKNHTLYVRRNGIPVWSGNSAGRFLTMILNLAGLSRDDLYITNVSKIRAPNDKMELLESRHPDVYSEQVKIMIEEINDLPNPKIIVAMGAHALKNLTNVRGIINWRGCPTPPIDAIKHDCVVIPTYHPSILHYNYKLWVLIVADFIKVKRIQDEGFKFKFPTWKFITRPSFQQVMDTLDLIKEKGYAVVDVETPHNLLSCIGFAWSRSEAICIPFFWGTGRNYWSFEEEYAIWEKISDVCSVVDLSAQNTLFDWRILYEHNIHLKKPKWDSLLMHHCLYSEMPHTLDIITSIYTDLPFTKKDEDEEKGSVLKVGSEQKHWDYNCYDCIGTFWAIEELEKELIEEGMMPVYQSLYADVVMPLFEMNMRGVPVDMTRLQKVQEEYLILIEQYRQQIKEETGYEIKLDAAEQKKDPNEDTINIGSPQQVADLLFNKLGMIPYKGKSTDKKAMEKLAYKYQTEVPNLIINIRSAKKSLSLFSEENIIDGKVKCEYALHRTNTGRIASRKGRGRGGMNLQNVKTGETRRFFIPLPGHVMVCADQKQAEAMMVAWYARDSGMQKLINSGESIHIAYGKSVYGPNFDKGHPLYRVVKSLVHGGDYGLGPRTFSINAGLPFAEGKRHLEDFHRRFPGIRKNFHEYVKDEIRRCRTLYNPFGRREIFLDHIDDTAFRAGYAFLPQSTVTDINKTALKRIHRHYIVLLETHDGLALSVPEKEVMIAAEALQEAYNVEFKVWEEIHTIPIEISFGSNWEDQIVIDI</sequence>